<name>A0A7T1F9S8_9STAP</name>
<accession>A0A7T1F9S8</accession>
<dbReference type="EMBL" id="CP064056">
    <property type="protein sequence ID" value="QPM74980.1"/>
    <property type="molecule type" value="Genomic_DNA"/>
</dbReference>
<organism evidence="2 3">
    <name type="scientific">Staphylococcus lloydii</name>
    <dbReference type="NCBI Taxonomy" id="2781774"/>
    <lineage>
        <taxon>Bacteria</taxon>
        <taxon>Bacillati</taxon>
        <taxon>Bacillota</taxon>
        <taxon>Bacilli</taxon>
        <taxon>Bacillales</taxon>
        <taxon>Staphylococcaceae</taxon>
        <taxon>Staphylococcus</taxon>
    </lineage>
</organism>
<evidence type="ECO:0000256" key="1">
    <source>
        <dbReference type="SAM" id="Phobius"/>
    </source>
</evidence>
<dbReference type="RefSeq" id="WP_195718738.1">
    <property type="nucleotide sequence ID" value="NZ_CP064056.1"/>
</dbReference>
<keyword evidence="1" id="KW-0812">Transmembrane</keyword>
<gene>
    <name evidence="2" type="ORF">ISP08_11760</name>
</gene>
<proteinExistence type="predicted"/>
<protein>
    <submittedName>
        <fullName evidence="2">Uncharacterized protein</fullName>
    </submittedName>
</protein>
<evidence type="ECO:0000313" key="3">
    <source>
        <dbReference type="Proteomes" id="UP000594455"/>
    </source>
</evidence>
<feature type="transmembrane region" description="Helical" evidence="1">
    <location>
        <begin position="7"/>
        <end position="24"/>
    </location>
</feature>
<reference evidence="2 3" key="1">
    <citation type="submission" date="2020-10" db="EMBL/GenBank/DDBJ databases">
        <title>Closed genome sequences of Staphylococcus lloydii sp. nov. and Staphylococcus durrellii sp. nov. Isolated from Captive Fruit Bats (Pteropus livingstonii).</title>
        <authorList>
            <person name="Fountain K."/>
        </authorList>
    </citation>
    <scope>NUCLEOTIDE SEQUENCE [LARGE SCALE GENOMIC DNA]</scope>
    <source>
        <strain evidence="2 3">23_2_7_LY</strain>
    </source>
</reference>
<dbReference type="AlphaFoldDB" id="A0A7T1F9S8"/>
<keyword evidence="1" id="KW-1133">Transmembrane helix</keyword>
<dbReference type="Proteomes" id="UP000594455">
    <property type="component" value="Chromosome"/>
</dbReference>
<evidence type="ECO:0000313" key="2">
    <source>
        <dbReference type="EMBL" id="QPM74980.1"/>
    </source>
</evidence>
<sequence>MSKALMIHHTINIILMIILFILNFTHIGGTVALVILAILFVINSSLLIRSNKKQVEKNGVTIDDYNRK</sequence>
<keyword evidence="3" id="KW-1185">Reference proteome</keyword>
<keyword evidence="1" id="KW-0472">Membrane</keyword>
<feature type="transmembrane region" description="Helical" evidence="1">
    <location>
        <begin position="30"/>
        <end position="48"/>
    </location>
</feature>
<dbReference type="KEGG" id="sllo:ISP08_11760"/>